<dbReference type="EMBL" id="VEVO01000016">
    <property type="protein sequence ID" value="KAF0029764.1"/>
    <property type="molecule type" value="Genomic_DNA"/>
</dbReference>
<dbReference type="InterPro" id="IPR009079">
    <property type="entry name" value="4_helix_cytokine-like_core"/>
</dbReference>
<comment type="caution">
    <text evidence="1">The sequence shown here is derived from an EMBL/GenBank/DDBJ whole genome shotgun (WGS) entry which is preliminary data.</text>
</comment>
<proteinExistence type="predicted"/>
<dbReference type="Proteomes" id="UP000438429">
    <property type="component" value="Unassembled WGS sequence"/>
</dbReference>
<evidence type="ECO:0008006" key="3">
    <source>
        <dbReference type="Google" id="ProtNLM"/>
    </source>
</evidence>
<accession>A0A6A4SFS3</accession>
<dbReference type="SUPFAM" id="SSF47266">
    <property type="entry name" value="4-helical cytokines"/>
    <property type="match status" value="1"/>
</dbReference>
<reference evidence="1 2" key="1">
    <citation type="submission" date="2019-06" db="EMBL/GenBank/DDBJ databases">
        <title>Draft genomes of female and male turbot (Scophthalmus maximus).</title>
        <authorList>
            <person name="Xu H."/>
            <person name="Xu X.-W."/>
            <person name="Shao C."/>
            <person name="Chen S."/>
        </authorList>
    </citation>
    <scope>NUCLEOTIDE SEQUENCE [LARGE SCALE GENOMIC DNA]</scope>
    <source>
        <strain evidence="1">Ysfricsl-2016a</strain>
        <tissue evidence="1">Blood</tissue>
    </source>
</reference>
<dbReference type="AlphaFoldDB" id="A0A6A4SFS3"/>
<name>A0A6A4SFS3_SCOMX</name>
<sequence>MDPTGRIYLRGLSSATKLLQYCRNQYEGGYILQKLPGPLNRHKKRMHIPLALLFLVAAPGCASVSTKRDSIRNTRHNIINIAQITLVHIKKLRTKLPVAPQIEVSCPSIEGLTSISRDLGLLDNELWSPFTELLSQIQADVSSLEGRVRSLALTMDCPATARPKGETRDTSFPHSHLYLTLTKVQRYLDKLLLHKDKLKVC</sequence>
<evidence type="ECO:0000313" key="1">
    <source>
        <dbReference type="EMBL" id="KAF0029764.1"/>
    </source>
</evidence>
<evidence type="ECO:0000313" key="2">
    <source>
        <dbReference type="Proteomes" id="UP000438429"/>
    </source>
</evidence>
<organism evidence="1 2">
    <name type="scientific">Scophthalmus maximus</name>
    <name type="common">Turbot</name>
    <name type="synonym">Psetta maxima</name>
    <dbReference type="NCBI Taxonomy" id="52904"/>
    <lineage>
        <taxon>Eukaryota</taxon>
        <taxon>Metazoa</taxon>
        <taxon>Chordata</taxon>
        <taxon>Craniata</taxon>
        <taxon>Vertebrata</taxon>
        <taxon>Euteleostomi</taxon>
        <taxon>Actinopterygii</taxon>
        <taxon>Neopterygii</taxon>
        <taxon>Teleostei</taxon>
        <taxon>Neoteleostei</taxon>
        <taxon>Acanthomorphata</taxon>
        <taxon>Carangaria</taxon>
        <taxon>Pleuronectiformes</taxon>
        <taxon>Pleuronectoidei</taxon>
        <taxon>Scophthalmidae</taxon>
        <taxon>Scophthalmus</taxon>
    </lineage>
</organism>
<gene>
    <name evidence="1" type="ORF">F2P81_018869</name>
</gene>
<protein>
    <recommendedName>
        <fullName evidence="3">Leptin</fullName>
    </recommendedName>
</protein>
<dbReference type="Gene3D" id="1.20.1250.10">
    <property type="match status" value="1"/>
</dbReference>